<feature type="transmembrane region" description="Helical" evidence="1">
    <location>
        <begin position="408"/>
        <end position="430"/>
    </location>
</feature>
<feature type="transmembrane region" description="Helical" evidence="1">
    <location>
        <begin position="370"/>
        <end position="388"/>
    </location>
</feature>
<feature type="transmembrane region" description="Helical" evidence="1">
    <location>
        <begin position="344"/>
        <end position="363"/>
    </location>
</feature>
<feature type="transmembrane region" description="Helical" evidence="1">
    <location>
        <begin position="12"/>
        <end position="30"/>
    </location>
</feature>
<keyword evidence="1" id="KW-1133">Transmembrane helix</keyword>
<dbReference type="HOGENOM" id="CLU_008305_0_0_10"/>
<feature type="transmembrane region" description="Helical" evidence="1">
    <location>
        <begin position="442"/>
        <end position="460"/>
    </location>
</feature>
<feature type="transmembrane region" description="Helical" evidence="1">
    <location>
        <begin position="499"/>
        <end position="517"/>
    </location>
</feature>
<keyword evidence="1" id="KW-0472">Membrane</keyword>
<keyword evidence="3" id="KW-1185">Reference proteome</keyword>
<dbReference type="KEGG" id="asl:Aeqsu_2808"/>
<evidence type="ECO:0000256" key="1">
    <source>
        <dbReference type="SAM" id="Phobius"/>
    </source>
</evidence>
<name>I3YZ40_AEQSU</name>
<sequence>MQSNYKKFLPHLVVFVLFIVASLAYFNPVLQGKKIFQSDIVQYTGMAKQQNDFRKATGEETYWTDAAFGGMPTYQLGAKYPNNYIKQLDLAIRFLPRPADYLFLYFIGMYILFLVLKVDYKLAFLGALAFGFSTYLIIILGVGHNAKAHAIAYMPFVLSGIFLTFRGKYLWGFLLLTVSMGLELVANHFQMTYYLMLLVVIIGIVYLIDAFKKKLLPHYFKAVGIMVIGVLIAVGLNATNILATKEYADTSTRGKTELTINADGTPKDNKTGLDFDYITEYSYGMLESFNLFIPNFMGGSSTEEFPKDSKTVESLMRMGASSQEANQALRQIPMYWGNQTFVGAPAYIGAIVIFLSVLALFLIRGRLKWWVVSGFGLTLLLSWGKNFSGLTEFFIDYVPMYDKFRAVSSIQVIIELILPILAIVGLHQYFSNFEREEEKKKALLWSTGIVGGLTLLFILFKSALFDFASPYDSYFRDEMGLPFLEAIREDRMSLFTSDAIRSLIFVVLTAAVLWFFMKGTLKKGFAIAALCVLVLVDLVGVDRRYVNEDAFVQAKMVNEPFQMNGADEQILKDEGHYRVYDATTNAFNSGKASYYHNALGGYHAAKPGRMQDLFEFYISQGNIGILNMMNVRYIITQAKNGGPVAQRNPYANGDAWFVENVQPANNANEEIQLLDSLDTKKTAVINKEFLSKIPNQNMKRDSTATIELFSHQPNKLVYEASTKSSQLAIFSEVYYPKGWNAYINGKPAEYFRADYLLRAMVIPPGNNKIEFKFEPKVIQTGRTISLASTIVFLLILLSGLYFVFRKKEMKE</sequence>
<protein>
    <submittedName>
        <fullName evidence="2">Bacterial membrane protein YfhO</fullName>
    </submittedName>
</protein>
<keyword evidence="1" id="KW-0812">Transmembrane</keyword>
<dbReference type="STRING" id="746697.Aeqsu_2808"/>
<dbReference type="eggNOG" id="COG4485">
    <property type="taxonomic scope" value="Bacteria"/>
</dbReference>
<feature type="transmembrane region" description="Helical" evidence="1">
    <location>
        <begin position="191"/>
        <end position="211"/>
    </location>
</feature>
<dbReference type="AlphaFoldDB" id="I3YZ40"/>
<dbReference type="Proteomes" id="UP000006049">
    <property type="component" value="Chromosome"/>
</dbReference>
<gene>
    <name evidence="2" type="ordered locus">Aeqsu_2808</name>
</gene>
<accession>I3YZ40</accession>
<feature type="transmembrane region" description="Helical" evidence="1">
    <location>
        <begin position="122"/>
        <end position="143"/>
    </location>
</feature>
<evidence type="ECO:0000313" key="2">
    <source>
        <dbReference type="EMBL" id="AFL82258.1"/>
    </source>
</evidence>
<dbReference type="EMBL" id="CP003280">
    <property type="protein sequence ID" value="AFL82258.1"/>
    <property type="molecule type" value="Genomic_DNA"/>
</dbReference>
<dbReference type="OrthoDB" id="9772884at2"/>
<dbReference type="RefSeq" id="WP_014783507.1">
    <property type="nucleotide sequence ID" value="NC_018013.1"/>
</dbReference>
<feature type="transmembrane region" description="Helical" evidence="1">
    <location>
        <begin position="150"/>
        <end position="171"/>
    </location>
</feature>
<dbReference type="PANTHER" id="PTHR38454:SF1">
    <property type="entry name" value="INTEGRAL MEMBRANE PROTEIN"/>
    <property type="match status" value="1"/>
</dbReference>
<feature type="transmembrane region" description="Helical" evidence="1">
    <location>
        <begin position="524"/>
        <end position="541"/>
    </location>
</feature>
<reference evidence="2 3" key="1">
    <citation type="submission" date="2012-06" db="EMBL/GenBank/DDBJ databases">
        <title>The complete genome of Aequorivita sublithincola DSM 14238.</title>
        <authorList>
            <consortium name="US DOE Joint Genome Institute (JGI-PGF)"/>
            <person name="Lucas S."/>
            <person name="Copeland A."/>
            <person name="Lapidus A."/>
            <person name="Goodwin L."/>
            <person name="Pitluck S."/>
            <person name="Peters L."/>
            <person name="Munk A.C.C."/>
            <person name="Kyrpides N."/>
            <person name="Mavromatis K."/>
            <person name="Pagani I."/>
            <person name="Ivanova N."/>
            <person name="Ovchinnikova G."/>
            <person name="Zeytun A."/>
            <person name="Detter J.C."/>
            <person name="Han C."/>
            <person name="Land M."/>
            <person name="Hauser L."/>
            <person name="Markowitz V."/>
            <person name="Cheng J.-F."/>
            <person name="Hugenholtz P."/>
            <person name="Woyke T."/>
            <person name="Wu D."/>
            <person name="Tindall B."/>
            <person name="Faehnrich R."/>
            <person name="Brambilla E."/>
            <person name="Klenk H.-P."/>
            <person name="Eisen J.A."/>
        </authorList>
    </citation>
    <scope>NUCLEOTIDE SEQUENCE [LARGE SCALE GENOMIC DNA]</scope>
    <source>
        <strain evidence="3">DSM 14238 / LMG 21431 / ACAM 643 / 9-3</strain>
    </source>
</reference>
<proteinExistence type="predicted"/>
<dbReference type="InterPro" id="IPR018580">
    <property type="entry name" value="Uncharacterised_YfhO"/>
</dbReference>
<feature type="transmembrane region" description="Helical" evidence="1">
    <location>
        <begin position="99"/>
        <end position="116"/>
    </location>
</feature>
<dbReference type="PANTHER" id="PTHR38454">
    <property type="entry name" value="INTEGRAL MEMBRANE PROTEIN-RELATED"/>
    <property type="match status" value="1"/>
</dbReference>
<organism evidence="2 3">
    <name type="scientific">Aequorivita sublithincola (strain DSM 14238 / LMG 21431 / ACAM 643 / 9-3)</name>
    <dbReference type="NCBI Taxonomy" id="746697"/>
    <lineage>
        <taxon>Bacteria</taxon>
        <taxon>Pseudomonadati</taxon>
        <taxon>Bacteroidota</taxon>
        <taxon>Flavobacteriia</taxon>
        <taxon>Flavobacteriales</taxon>
        <taxon>Flavobacteriaceae</taxon>
        <taxon>Aequorivita</taxon>
    </lineage>
</organism>
<dbReference type="Pfam" id="PF09586">
    <property type="entry name" value="YfhO"/>
    <property type="match status" value="1"/>
</dbReference>
<feature type="transmembrane region" description="Helical" evidence="1">
    <location>
        <begin position="223"/>
        <end position="243"/>
    </location>
</feature>
<feature type="transmembrane region" description="Helical" evidence="1">
    <location>
        <begin position="784"/>
        <end position="804"/>
    </location>
</feature>
<evidence type="ECO:0000313" key="3">
    <source>
        <dbReference type="Proteomes" id="UP000006049"/>
    </source>
</evidence>